<dbReference type="Proteomes" id="UP000324091">
    <property type="component" value="Chromosome 7"/>
</dbReference>
<proteinExistence type="predicted"/>
<organism evidence="1 2">
    <name type="scientific">Takifugu flavidus</name>
    <name type="common">sansaifugu</name>
    <dbReference type="NCBI Taxonomy" id="433684"/>
    <lineage>
        <taxon>Eukaryota</taxon>
        <taxon>Metazoa</taxon>
        <taxon>Chordata</taxon>
        <taxon>Craniata</taxon>
        <taxon>Vertebrata</taxon>
        <taxon>Euteleostomi</taxon>
        <taxon>Actinopterygii</taxon>
        <taxon>Neopterygii</taxon>
        <taxon>Teleostei</taxon>
        <taxon>Neoteleostei</taxon>
        <taxon>Acanthomorphata</taxon>
        <taxon>Eupercaria</taxon>
        <taxon>Tetraodontiformes</taxon>
        <taxon>Tetradontoidea</taxon>
        <taxon>Tetraodontidae</taxon>
        <taxon>Takifugu</taxon>
    </lineage>
</organism>
<name>A0A5C6MSR4_9TELE</name>
<protein>
    <submittedName>
        <fullName evidence="1">Uncharacterized protein</fullName>
    </submittedName>
</protein>
<comment type="caution">
    <text evidence="1">The sequence shown here is derived from an EMBL/GenBank/DDBJ whole genome shotgun (WGS) entry which is preliminary data.</text>
</comment>
<reference evidence="1 2" key="1">
    <citation type="submission" date="2019-04" db="EMBL/GenBank/DDBJ databases">
        <title>Chromosome genome assembly for Takifugu flavidus.</title>
        <authorList>
            <person name="Xiao S."/>
        </authorList>
    </citation>
    <scope>NUCLEOTIDE SEQUENCE [LARGE SCALE GENOMIC DNA]</scope>
    <source>
        <strain evidence="1">HTHZ2018</strain>
        <tissue evidence="1">Muscle</tissue>
    </source>
</reference>
<accession>A0A5C6MSR4</accession>
<evidence type="ECO:0000313" key="2">
    <source>
        <dbReference type="Proteomes" id="UP000324091"/>
    </source>
</evidence>
<dbReference type="AlphaFoldDB" id="A0A5C6MSR4"/>
<dbReference type="EMBL" id="RHFK02000020">
    <property type="protein sequence ID" value="TWW57378.1"/>
    <property type="molecule type" value="Genomic_DNA"/>
</dbReference>
<evidence type="ECO:0000313" key="1">
    <source>
        <dbReference type="EMBL" id="TWW57378.1"/>
    </source>
</evidence>
<sequence length="122" mass="13979">MGLQMDDPSDLAAQQGLLSQRTVQQLLDHWKTKLSCHDLLLPTSPTTTVVEEKPSPAIFLALDPLGKTLYKMLGKTTNRRRLNQRTDTPWRRYFGLAPDCRPQWRVLYKPPLSKRPPLESPT</sequence>
<keyword evidence="2" id="KW-1185">Reference proteome</keyword>
<gene>
    <name evidence="1" type="ORF">D4764_07G0000970</name>
</gene>